<dbReference type="EMBL" id="CARXXK010000262">
    <property type="protein sequence ID" value="CAI6370219.1"/>
    <property type="molecule type" value="Genomic_DNA"/>
</dbReference>
<accession>A0AAV0XNH9</accession>
<protein>
    <submittedName>
        <fullName evidence="1">Uncharacterized protein</fullName>
    </submittedName>
</protein>
<dbReference type="Proteomes" id="UP001160148">
    <property type="component" value="Unassembled WGS sequence"/>
</dbReference>
<evidence type="ECO:0000313" key="1">
    <source>
        <dbReference type="EMBL" id="CAI6370219.1"/>
    </source>
</evidence>
<name>A0AAV0XNH9_9HEMI</name>
<gene>
    <name evidence="1" type="ORF">MEUPH1_LOCUS24365</name>
</gene>
<organism evidence="1 2">
    <name type="scientific">Macrosiphum euphorbiae</name>
    <name type="common">potato aphid</name>
    <dbReference type="NCBI Taxonomy" id="13131"/>
    <lineage>
        <taxon>Eukaryota</taxon>
        <taxon>Metazoa</taxon>
        <taxon>Ecdysozoa</taxon>
        <taxon>Arthropoda</taxon>
        <taxon>Hexapoda</taxon>
        <taxon>Insecta</taxon>
        <taxon>Pterygota</taxon>
        <taxon>Neoptera</taxon>
        <taxon>Paraneoptera</taxon>
        <taxon>Hemiptera</taxon>
        <taxon>Sternorrhyncha</taxon>
        <taxon>Aphidomorpha</taxon>
        <taxon>Aphidoidea</taxon>
        <taxon>Aphididae</taxon>
        <taxon>Macrosiphini</taxon>
        <taxon>Macrosiphum</taxon>
    </lineage>
</organism>
<comment type="caution">
    <text evidence="1">The sequence shown here is derived from an EMBL/GenBank/DDBJ whole genome shotgun (WGS) entry which is preliminary data.</text>
</comment>
<sequence>MVESAKADVWQTVKAKINNPKAKTIVCGKAIIIIPDDANTLEVMRGLQNVKEIGPKKPRVIIYDVESGIVKEELAECLLAQNAELGLTDEDINNMIPLHNLAPERRYGPLGGCSIPECSKQGCLTGNDRTCENHSAQHEQAKSCQPAVEG</sequence>
<dbReference type="AlphaFoldDB" id="A0AAV0XNH9"/>
<evidence type="ECO:0000313" key="2">
    <source>
        <dbReference type="Proteomes" id="UP001160148"/>
    </source>
</evidence>
<reference evidence="1 2" key="1">
    <citation type="submission" date="2023-01" db="EMBL/GenBank/DDBJ databases">
        <authorList>
            <person name="Whitehead M."/>
        </authorList>
    </citation>
    <scope>NUCLEOTIDE SEQUENCE [LARGE SCALE GENOMIC DNA]</scope>
</reference>
<proteinExistence type="predicted"/>
<keyword evidence="2" id="KW-1185">Reference proteome</keyword>